<evidence type="ECO:0000256" key="1">
    <source>
        <dbReference type="SAM" id="MobiDB-lite"/>
    </source>
</evidence>
<accession>A0ABQ5KAP7</accession>
<sequence length="119" mass="13587">MASELADLRDTCSHLRTLESDHASESVALQNAKARLESRITELIADRDAVRASYTAEQRKYADVCSKLSDMEGRLSDVHQEEIKQTDIDQPKEEGKPTLDSKTIKYEMMPKHNYEEKSE</sequence>
<reference evidence="2" key="1">
    <citation type="submission" date="2022-03" db="EMBL/GenBank/DDBJ databases">
        <title>Draft genome sequence of Aduncisulcus paluster, a free-living microaerophilic Fornicata.</title>
        <authorList>
            <person name="Yuyama I."/>
            <person name="Kume K."/>
            <person name="Tamura T."/>
            <person name="Inagaki Y."/>
            <person name="Hashimoto T."/>
        </authorList>
    </citation>
    <scope>NUCLEOTIDE SEQUENCE</scope>
    <source>
        <strain evidence="2">NY0171</strain>
    </source>
</reference>
<feature type="non-terminal residue" evidence="2">
    <location>
        <position position="119"/>
    </location>
</feature>
<proteinExistence type="predicted"/>
<evidence type="ECO:0000313" key="3">
    <source>
        <dbReference type="Proteomes" id="UP001057375"/>
    </source>
</evidence>
<dbReference type="EMBL" id="BQXS01008418">
    <property type="protein sequence ID" value="GKT29628.1"/>
    <property type="molecule type" value="Genomic_DNA"/>
</dbReference>
<protein>
    <submittedName>
        <fullName evidence="2">Uncharacterized protein</fullName>
    </submittedName>
</protein>
<keyword evidence="3" id="KW-1185">Reference proteome</keyword>
<dbReference type="Proteomes" id="UP001057375">
    <property type="component" value="Unassembled WGS sequence"/>
</dbReference>
<evidence type="ECO:0000313" key="2">
    <source>
        <dbReference type="EMBL" id="GKT29628.1"/>
    </source>
</evidence>
<feature type="region of interest" description="Disordered" evidence="1">
    <location>
        <begin position="76"/>
        <end position="119"/>
    </location>
</feature>
<organism evidence="2 3">
    <name type="scientific">Aduncisulcus paluster</name>
    <dbReference type="NCBI Taxonomy" id="2918883"/>
    <lineage>
        <taxon>Eukaryota</taxon>
        <taxon>Metamonada</taxon>
        <taxon>Carpediemonas-like organisms</taxon>
        <taxon>Aduncisulcus</taxon>
    </lineage>
</organism>
<comment type="caution">
    <text evidence="2">The sequence shown here is derived from an EMBL/GenBank/DDBJ whole genome shotgun (WGS) entry which is preliminary data.</text>
</comment>
<name>A0ABQ5KAP7_9EUKA</name>
<gene>
    <name evidence="2" type="ORF">ADUPG1_005307</name>
</gene>